<evidence type="ECO:0000313" key="2">
    <source>
        <dbReference type="EMBL" id="KFO31340.1"/>
    </source>
</evidence>
<dbReference type="EMBL" id="KN122294">
    <property type="protein sequence ID" value="KFO31340.1"/>
    <property type="molecule type" value="Genomic_DNA"/>
</dbReference>
<gene>
    <name evidence="2" type="ORF">H920_07270</name>
</gene>
<dbReference type="AlphaFoldDB" id="A0A091DM42"/>
<sequence>MRVAELFEKFGADTENNENNQDRETPEMDSGIVLGPQEMKPAAGSCFPTPPLEPLLLLALGRSRLQRRQHPCVGVNRPGRSGQRCRHHLESSRAAGGRAGGRRGAHIWTTTLLSRGSSERQVHVTADTDLCPVHTATAEALLTPNCIYCGPASFGSYPFYRLAHQPPGGRKPQGREPSNLAPRLAQSVSSEGVKKPRQRMVTVLDTRPPGIFLPSPSSLLGSELSRQ</sequence>
<organism evidence="2 3">
    <name type="scientific">Fukomys damarensis</name>
    <name type="common">Damaraland mole rat</name>
    <name type="synonym">Cryptomys damarensis</name>
    <dbReference type="NCBI Taxonomy" id="885580"/>
    <lineage>
        <taxon>Eukaryota</taxon>
        <taxon>Metazoa</taxon>
        <taxon>Chordata</taxon>
        <taxon>Craniata</taxon>
        <taxon>Vertebrata</taxon>
        <taxon>Euteleostomi</taxon>
        <taxon>Mammalia</taxon>
        <taxon>Eutheria</taxon>
        <taxon>Euarchontoglires</taxon>
        <taxon>Glires</taxon>
        <taxon>Rodentia</taxon>
        <taxon>Hystricomorpha</taxon>
        <taxon>Bathyergidae</taxon>
        <taxon>Fukomys</taxon>
    </lineage>
</organism>
<evidence type="ECO:0000313" key="3">
    <source>
        <dbReference type="Proteomes" id="UP000028990"/>
    </source>
</evidence>
<feature type="compositionally biased region" description="Low complexity" evidence="1">
    <location>
        <begin position="208"/>
        <end position="227"/>
    </location>
</feature>
<proteinExistence type="predicted"/>
<keyword evidence="3" id="KW-1185">Reference proteome</keyword>
<feature type="region of interest" description="Disordered" evidence="1">
    <location>
        <begin position="10"/>
        <end position="30"/>
    </location>
</feature>
<protein>
    <submittedName>
        <fullName evidence="2">Uncharacterized protein</fullName>
    </submittedName>
</protein>
<dbReference type="Proteomes" id="UP000028990">
    <property type="component" value="Unassembled WGS sequence"/>
</dbReference>
<accession>A0A091DM42</accession>
<name>A0A091DM42_FUKDA</name>
<reference evidence="2 3" key="1">
    <citation type="submission" date="2013-11" db="EMBL/GenBank/DDBJ databases">
        <title>The Damaraland mole rat (Fukomys damarensis) genome and evolution of African mole rats.</title>
        <authorList>
            <person name="Gladyshev V.N."/>
            <person name="Fang X."/>
        </authorList>
    </citation>
    <scope>NUCLEOTIDE SEQUENCE [LARGE SCALE GENOMIC DNA]</scope>
    <source>
        <tissue evidence="2">Liver</tissue>
    </source>
</reference>
<feature type="region of interest" description="Disordered" evidence="1">
    <location>
        <begin position="165"/>
        <end position="227"/>
    </location>
</feature>
<evidence type="ECO:0000256" key="1">
    <source>
        <dbReference type="SAM" id="MobiDB-lite"/>
    </source>
</evidence>